<reference evidence="1 2" key="1">
    <citation type="submission" date="2019-09" db="EMBL/GenBank/DDBJ databases">
        <authorList>
            <person name="Chandra G."/>
            <person name="Truman W A."/>
        </authorList>
    </citation>
    <scope>NUCLEOTIDE SEQUENCE [LARGE SCALE GENOMIC DNA]</scope>
    <source>
        <strain evidence="1">PS941</strain>
    </source>
</reference>
<dbReference type="GO" id="GO:0047519">
    <property type="term" value="F:quinate dehydrogenase (quinone) activity"/>
    <property type="evidence" value="ECO:0007669"/>
    <property type="project" value="UniProtKB-EC"/>
</dbReference>
<dbReference type="Proteomes" id="UP000326452">
    <property type="component" value="Unassembled WGS sequence"/>
</dbReference>
<evidence type="ECO:0000313" key="2">
    <source>
        <dbReference type="Proteomes" id="UP000326452"/>
    </source>
</evidence>
<keyword evidence="1" id="KW-0560">Oxidoreductase</keyword>
<dbReference type="EC" id="1.1.5.8" evidence="1"/>
<evidence type="ECO:0000313" key="1">
    <source>
        <dbReference type="EMBL" id="VVP88552.1"/>
    </source>
</evidence>
<name>A0A5E7SP22_PSEFL</name>
<organism evidence="1 2">
    <name type="scientific">Pseudomonas fluorescens</name>
    <dbReference type="NCBI Taxonomy" id="294"/>
    <lineage>
        <taxon>Bacteria</taxon>
        <taxon>Pseudomonadati</taxon>
        <taxon>Pseudomonadota</taxon>
        <taxon>Gammaproteobacteria</taxon>
        <taxon>Pseudomonadales</taxon>
        <taxon>Pseudomonadaceae</taxon>
        <taxon>Pseudomonas</taxon>
    </lineage>
</organism>
<proteinExistence type="predicted"/>
<sequence length="37" mass="3908">MTYVSPKSGRQYLVVSAGGNSATTQKGDYVVAYALPQ</sequence>
<accession>A0A5E7SP22</accession>
<dbReference type="EMBL" id="CABVJC010000002">
    <property type="protein sequence ID" value="VVP88552.1"/>
    <property type="molecule type" value="Genomic_DNA"/>
</dbReference>
<protein>
    <submittedName>
        <fullName evidence="1">Quinate/shikimate dehydrogenase (Quinone)</fullName>
        <ecNumber evidence="1">1.1.5.8</ecNumber>
    </submittedName>
</protein>
<dbReference type="AlphaFoldDB" id="A0A5E7SP22"/>
<gene>
    <name evidence="1" type="primary">quiA_2</name>
    <name evidence="1" type="ORF">PS941_01452</name>
</gene>